<keyword evidence="3" id="KW-1185">Reference proteome</keyword>
<reference evidence="2" key="2">
    <citation type="submission" date="2020-05" db="UniProtKB">
        <authorList>
            <consortium name="EnsemblMetazoa"/>
        </authorList>
    </citation>
    <scope>IDENTIFICATION</scope>
    <source>
        <strain evidence="2">IAEA</strain>
    </source>
</reference>
<name>A0A1A9WYY5_9MUSC</name>
<dbReference type="AlphaFoldDB" id="A0A1A9WYY5"/>
<protein>
    <submittedName>
        <fullName evidence="2">Uncharacterized protein</fullName>
    </submittedName>
</protein>
<feature type="transmembrane region" description="Helical" evidence="1">
    <location>
        <begin position="86"/>
        <end position="105"/>
    </location>
</feature>
<dbReference type="Proteomes" id="UP000091820">
    <property type="component" value="Unassembled WGS sequence"/>
</dbReference>
<evidence type="ECO:0000313" key="2">
    <source>
        <dbReference type="EnsemblMetazoa" id="GBRI037750-PA"/>
    </source>
</evidence>
<reference evidence="3" key="1">
    <citation type="submission" date="2014-03" db="EMBL/GenBank/DDBJ databases">
        <authorList>
            <person name="Aksoy S."/>
            <person name="Warren W."/>
            <person name="Wilson R.K."/>
        </authorList>
    </citation>
    <scope>NUCLEOTIDE SEQUENCE [LARGE SCALE GENOMIC DNA]</scope>
    <source>
        <strain evidence="3">IAEA</strain>
    </source>
</reference>
<keyword evidence="1" id="KW-0812">Transmembrane</keyword>
<dbReference type="VEuPathDB" id="VectorBase:GBRI037750"/>
<proteinExistence type="predicted"/>
<evidence type="ECO:0000313" key="3">
    <source>
        <dbReference type="Proteomes" id="UP000091820"/>
    </source>
</evidence>
<keyword evidence="1" id="KW-0472">Membrane</keyword>
<evidence type="ECO:0000256" key="1">
    <source>
        <dbReference type="SAM" id="Phobius"/>
    </source>
</evidence>
<dbReference type="EnsemblMetazoa" id="GBRI037750-RA">
    <property type="protein sequence ID" value="GBRI037750-PA"/>
    <property type="gene ID" value="GBRI037750"/>
</dbReference>
<sequence length="113" mass="13046">MVDKNGYRIKFKCKSFLLVKYFLSVTVSISLNLVILEVLKEILYETKTHRNDVSNYSVFRILESLELSKGGFNENNLICPPMLCHLFSFHFASVYSGITAFFLQLQQLIQVSL</sequence>
<accession>A0A1A9WYY5</accession>
<keyword evidence="1" id="KW-1133">Transmembrane helix</keyword>
<feature type="transmembrane region" description="Helical" evidence="1">
    <location>
        <begin position="21"/>
        <end position="39"/>
    </location>
</feature>
<organism evidence="2 3">
    <name type="scientific">Glossina brevipalpis</name>
    <dbReference type="NCBI Taxonomy" id="37001"/>
    <lineage>
        <taxon>Eukaryota</taxon>
        <taxon>Metazoa</taxon>
        <taxon>Ecdysozoa</taxon>
        <taxon>Arthropoda</taxon>
        <taxon>Hexapoda</taxon>
        <taxon>Insecta</taxon>
        <taxon>Pterygota</taxon>
        <taxon>Neoptera</taxon>
        <taxon>Endopterygota</taxon>
        <taxon>Diptera</taxon>
        <taxon>Brachycera</taxon>
        <taxon>Muscomorpha</taxon>
        <taxon>Hippoboscoidea</taxon>
        <taxon>Glossinidae</taxon>
        <taxon>Glossina</taxon>
    </lineage>
</organism>